<evidence type="ECO:0000256" key="1">
    <source>
        <dbReference type="ARBA" id="ARBA00004496"/>
    </source>
</evidence>
<feature type="domain" description="Radical SAM core" evidence="17">
    <location>
        <begin position="52"/>
        <end position="288"/>
    </location>
</feature>
<feature type="binding site" evidence="15">
    <location>
        <position position="180"/>
    </location>
    <ligand>
        <name>S-adenosyl-L-methionine</name>
        <dbReference type="ChEBI" id="CHEBI:59789"/>
        <label>2</label>
    </ligand>
</feature>
<sequence length="463" mass="52151">MAIDNSQHLVFYHALIRRYDQPGPRYTSYPTAPHFGEDFDEKALQAALNDSNASGRPLSLYFHIPFCEHLCFYCACTKVVTRHHEWGTPYVAHLDQEMALTREHIDGRRPVDQLHFGGGTPTFLRRGDIAFLLDSIGKHFHLLPDDQGEYGIEIDPRALEPGTLRLLRDFGFNRISIGVQDLDAAVQKAVHREQSFALTASIVDEARQLGFRSVSLDLIYGLPLQTPESFAQTLEAVLTLRPDRLSVFNYAHLPDRFPPQKRILDTDIPSPDMKLRILAESIATLQQAGYLYIGMDHFALPDDELAIAQREGSLYRNFQGYSTHAGTDLLAFGMSAIAMVGTTYSQTIKDLDAWGATLDSGHLPVERGLRLSAEDLLRRHIITRLICDFSLDFNALNRQFSLEFHQHFAAILPALKAMSNDGLLQINAHALTVTPQGRLLIRHICMAFDAYLAQKTVHYSRVI</sequence>
<organism evidence="18 19">
    <name type="scientific">Acidithiobacillus ferrivorans</name>
    <dbReference type="NCBI Taxonomy" id="160808"/>
    <lineage>
        <taxon>Bacteria</taxon>
        <taxon>Pseudomonadati</taxon>
        <taxon>Pseudomonadota</taxon>
        <taxon>Acidithiobacillia</taxon>
        <taxon>Acidithiobacillales</taxon>
        <taxon>Acidithiobacillaceae</taxon>
        <taxon>Acidithiobacillus</taxon>
    </lineage>
</organism>
<keyword evidence="10 14" id="KW-0408">Iron</keyword>
<evidence type="ECO:0000259" key="17">
    <source>
        <dbReference type="PROSITE" id="PS51918"/>
    </source>
</evidence>
<keyword evidence="7 14" id="KW-0949">S-adenosyl-L-methionine</keyword>
<feature type="binding site" evidence="16">
    <location>
        <position position="71"/>
    </location>
    <ligand>
        <name>[4Fe-4S] cluster</name>
        <dbReference type="ChEBI" id="CHEBI:49883"/>
        <note>4Fe-4S-S-AdoMet</note>
    </ligand>
</feature>
<dbReference type="InterPro" id="IPR007197">
    <property type="entry name" value="rSAM"/>
</dbReference>
<dbReference type="SFLD" id="SFLDG01065">
    <property type="entry name" value="anaerobic_coproporphyrinogen-I"/>
    <property type="match status" value="1"/>
</dbReference>
<dbReference type="GO" id="GO:0051989">
    <property type="term" value="F:coproporphyrinogen dehydrogenase activity"/>
    <property type="evidence" value="ECO:0007669"/>
    <property type="project" value="UniProtKB-EC"/>
</dbReference>
<dbReference type="CDD" id="cd01335">
    <property type="entry name" value="Radical_SAM"/>
    <property type="match status" value="1"/>
</dbReference>
<keyword evidence="9 14" id="KW-0560">Oxidoreductase</keyword>
<dbReference type="Pfam" id="PF06969">
    <property type="entry name" value="HemN_C"/>
    <property type="match status" value="1"/>
</dbReference>
<dbReference type="InterPro" id="IPR006638">
    <property type="entry name" value="Elp3/MiaA/NifB-like_rSAM"/>
</dbReference>
<dbReference type="NCBIfam" id="TIGR00538">
    <property type="entry name" value="hemN"/>
    <property type="match status" value="1"/>
</dbReference>
<dbReference type="GO" id="GO:0046872">
    <property type="term" value="F:metal ion binding"/>
    <property type="evidence" value="ECO:0007669"/>
    <property type="project" value="UniProtKB-KW"/>
</dbReference>
<protein>
    <recommendedName>
        <fullName evidence="14">Coproporphyrinogen-III oxidase</fullName>
        <ecNumber evidence="14">1.3.98.3</ecNumber>
    </recommendedName>
</protein>
<comment type="pathway">
    <text evidence="2 14">Porphyrin-containing compound metabolism; protoporphyrin-IX biosynthesis; protoporphyrinogen-IX from coproporphyrinogen-III (AdoMet route): step 1/1.</text>
</comment>
<keyword evidence="5 14" id="KW-0004">4Fe-4S</keyword>
<dbReference type="Gene3D" id="3.30.750.200">
    <property type="match status" value="1"/>
</dbReference>
<dbReference type="SFLD" id="SFLDS00029">
    <property type="entry name" value="Radical_SAM"/>
    <property type="match status" value="1"/>
</dbReference>
<comment type="similarity">
    <text evidence="3 14">Belongs to the anaerobic coproporphyrinogen-III oxidase family.</text>
</comment>
<evidence type="ECO:0000256" key="15">
    <source>
        <dbReference type="PIRSR" id="PIRSR000167-1"/>
    </source>
</evidence>
<evidence type="ECO:0000256" key="3">
    <source>
        <dbReference type="ARBA" id="ARBA00005493"/>
    </source>
</evidence>
<dbReference type="RefSeq" id="WP_065412771.1">
    <property type="nucleotide sequence ID" value="NZ_MASQ01000060.1"/>
</dbReference>
<comment type="cofactor">
    <cofactor evidence="14 16">
        <name>[4Fe-4S] cluster</name>
        <dbReference type="ChEBI" id="CHEBI:49883"/>
    </cofactor>
    <text evidence="14 16">Binds 1 [4Fe-4S] cluster. The cluster is coordinated with 3 cysteines and an exchangeable S-adenosyl-L-methionine.</text>
</comment>
<feature type="binding site" evidence="15">
    <location>
        <begin position="119"/>
        <end position="120"/>
    </location>
    <ligand>
        <name>S-adenosyl-L-methionine</name>
        <dbReference type="ChEBI" id="CHEBI:59789"/>
        <label>2</label>
    </ligand>
</feature>
<keyword evidence="11 14" id="KW-0411">Iron-sulfur</keyword>
<feature type="binding site" evidence="16">
    <location>
        <position position="74"/>
    </location>
    <ligand>
        <name>[4Fe-4S] cluster</name>
        <dbReference type="ChEBI" id="CHEBI:49883"/>
        <note>4Fe-4S-S-AdoMet</note>
    </ligand>
</feature>
<keyword evidence="6 14" id="KW-0963">Cytoplasm</keyword>
<dbReference type="Gene3D" id="1.10.10.920">
    <property type="match status" value="1"/>
</dbReference>
<feature type="binding site" evidence="15">
    <location>
        <position position="118"/>
    </location>
    <ligand>
        <name>S-adenosyl-L-methionine</name>
        <dbReference type="ChEBI" id="CHEBI:59789"/>
        <label>1</label>
    </ligand>
</feature>
<dbReference type="GO" id="GO:0051539">
    <property type="term" value="F:4 iron, 4 sulfur cluster binding"/>
    <property type="evidence" value="ECO:0007669"/>
    <property type="project" value="UniProtKB-KW"/>
</dbReference>
<feature type="binding site" evidence="15">
    <location>
        <position position="217"/>
    </location>
    <ligand>
        <name>S-adenosyl-L-methionine</name>
        <dbReference type="ChEBI" id="CHEBI:59789"/>
        <label>2</label>
    </ligand>
</feature>
<dbReference type="EMBL" id="MASQ01000060">
    <property type="protein sequence ID" value="OCB03569.1"/>
    <property type="molecule type" value="Genomic_DNA"/>
</dbReference>
<proteinExistence type="inferred from homology"/>
<dbReference type="PANTHER" id="PTHR13932">
    <property type="entry name" value="COPROPORPHYRINIGEN III OXIDASE"/>
    <property type="match status" value="1"/>
</dbReference>
<name>A0A1B9C0R1_9PROT</name>
<dbReference type="Proteomes" id="UP000093129">
    <property type="component" value="Unassembled WGS sequence"/>
</dbReference>
<comment type="catalytic activity">
    <reaction evidence="13 14">
        <text>coproporphyrinogen III + 2 S-adenosyl-L-methionine = protoporphyrinogen IX + 2 5'-deoxyadenosine + 2 L-methionine + 2 CO2</text>
        <dbReference type="Rhea" id="RHEA:15425"/>
        <dbReference type="ChEBI" id="CHEBI:16526"/>
        <dbReference type="ChEBI" id="CHEBI:17319"/>
        <dbReference type="ChEBI" id="CHEBI:57307"/>
        <dbReference type="ChEBI" id="CHEBI:57309"/>
        <dbReference type="ChEBI" id="CHEBI:57844"/>
        <dbReference type="ChEBI" id="CHEBI:59789"/>
        <dbReference type="EC" id="1.3.98.3"/>
    </reaction>
</comment>
<evidence type="ECO:0000313" key="19">
    <source>
        <dbReference type="Proteomes" id="UP000093129"/>
    </source>
</evidence>
<dbReference type="InterPro" id="IPR034505">
    <property type="entry name" value="Coproporphyrinogen-III_oxidase"/>
</dbReference>
<dbReference type="GO" id="GO:0006782">
    <property type="term" value="P:protoporphyrinogen IX biosynthetic process"/>
    <property type="evidence" value="ECO:0007669"/>
    <property type="project" value="UniProtKB-UniPathway"/>
</dbReference>
<dbReference type="AlphaFoldDB" id="A0A1B9C0R1"/>
<feature type="binding site" evidence="15">
    <location>
        <begin position="73"/>
        <end position="75"/>
    </location>
    <ligand>
        <name>S-adenosyl-L-methionine</name>
        <dbReference type="ChEBI" id="CHEBI:59789"/>
        <label>2</label>
    </ligand>
</feature>
<evidence type="ECO:0000256" key="11">
    <source>
        <dbReference type="ARBA" id="ARBA00023014"/>
    </source>
</evidence>
<evidence type="ECO:0000313" key="18">
    <source>
        <dbReference type="EMBL" id="OCB03569.1"/>
    </source>
</evidence>
<evidence type="ECO:0000256" key="13">
    <source>
        <dbReference type="ARBA" id="ARBA00048321"/>
    </source>
</evidence>
<evidence type="ECO:0000256" key="7">
    <source>
        <dbReference type="ARBA" id="ARBA00022691"/>
    </source>
</evidence>
<dbReference type="PROSITE" id="PS51918">
    <property type="entry name" value="RADICAL_SAM"/>
    <property type="match status" value="1"/>
</dbReference>
<dbReference type="SMART" id="SM00729">
    <property type="entry name" value="Elp3"/>
    <property type="match status" value="1"/>
</dbReference>
<dbReference type="GO" id="GO:0004109">
    <property type="term" value="F:coproporphyrinogen oxidase activity"/>
    <property type="evidence" value="ECO:0007669"/>
    <property type="project" value="InterPro"/>
</dbReference>
<dbReference type="Pfam" id="PF04055">
    <property type="entry name" value="Radical_SAM"/>
    <property type="match status" value="1"/>
</dbReference>
<evidence type="ECO:0000256" key="9">
    <source>
        <dbReference type="ARBA" id="ARBA00023002"/>
    </source>
</evidence>
<accession>A0A1B9C0R1</accession>
<feature type="binding site" evidence="15">
    <location>
        <position position="61"/>
    </location>
    <ligand>
        <name>S-adenosyl-L-methionine</name>
        <dbReference type="ChEBI" id="CHEBI:59789"/>
        <label>1</label>
    </ligand>
</feature>
<evidence type="ECO:0000256" key="8">
    <source>
        <dbReference type="ARBA" id="ARBA00022723"/>
    </source>
</evidence>
<feature type="binding site" evidence="15">
    <location>
        <position position="192"/>
    </location>
    <ligand>
        <name>S-adenosyl-L-methionine</name>
        <dbReference type="ChEBI" id="CHEBI:59789"/>
        <label>2</label>
    </ligand>
</feature>
<dbReference type="PIRSF" id="PIRSF000167">
    <property type="entry name" value="HemN"/>
    <property type="match status" value="1"/>
</dbReference>
<feature type="binding site" evidence="15">
    <location>
        <position position="251"/>
    </location>
    <ligand>
        <name>S-adenosyl-L-methionine</name>
        <dbReference type="ChEBI" id="CHEBI:59789"/>
        <label>2</label>
    </ligand>
</feature>
<reference evidence="18 19" key="1">
    <citation type="submission" date="2016-07" db="EMBL/GenBank/DDBJ databases">
        <title>Draft genome of a psychrotolerant acidophile Acidithiobacillus ferrivorans strain YL15.</title>
        <authorList>
            <person name="Peng T."/>
            <person name="Ma L."/>
            <person name="Nan M."/>
            <person name="An N."/>
            <person name="Wang M."/>
            <person name="Qiu G."/>
            <person name="Zeng W."/>
        </authorList>
    </citation>
    <scope>NUCLEOTIDE SEQUENCE [LARGE SCALE GENOMIC DNA]</scope>
    <source>
        <strain evidence="18 19">YL15</strain>
    </source>
</reference>
<feature type="binding site" evidence="15">
    <location>
        <position position="337"/>
    </location>
    <ligand>
        <name>S-adenosyl-L-methionine</name>
        <dbReference type="ChEBI" id="CHEBI:59789"/>
        <label>1</label>
    </ligand>
</feature>
<keyword evidence="12 14" id="KW-0627">Porphyrin biosynthesis</keyword>
<evidence type="ECO:0000256" key="4">
    <source>
        <dbReference type="ARBA" id="ARBA00011245"/>
    </source>
</evidence>
<dbReference type="SUPFAM" id="SSF102114">
    <property type="entry name" value="Radical SAM enzymes"/>
    <property type="match status" value="1"/>
</dbReference>
<dbReference type="FunFam" id="1.10.10.920:FF:000001">
    <property type="entry name" value="Coproporphyrinogen-III oxidase"/>
    <property type="match status" value="1"/>
</dbReference>
<dbReference type="InterPro" id="IPR010723">
    <property type="entry name" value="HemN_C"/>
</dbReference>
<evidence type="ECO:0000256" key="5">
    <source>
        <dbReference type="ARBA" id="ARBA00022485"/>
    </source>
</evidence>
<comment type="subunit">
    <text evidence="4">Monomer.</text>
</comment>
<feature type="binding site" evidence="15">
    <location>
        <position position="153"/>
    </location>
    <ligand>
        <name>S-adenosyl-L-methionine</name>
        <dbReference type="ChEBI" id="CHEBI:59789"/>
        <label>1</label>
    </ligand>
</feature>
<keyword evidence="8 14" id="KW-0479">Metal-binding</keyword>
<evidence type="ECO:0000256" key="16">
    <source>
        <dbReference type="PIRSR" id="PIRSR000167-2"/>
    </source>
</evidence>
<evidence type="ECO:0000256" key="2">
    <source>
        <dbReference type="ARBA" id="ARBA00004785"/>
    </source>
</evidence>
<evidence type="ECO:0000256" key="6">
    <source>
        <dbReference type="ARBA" id="ARBA00022490"/>
    </source>
</evidence>
<dbReference type="InterPro" id="IPR004558">
    <property type="entry name" value="Coprogen_oxidase_HemN"/>
</dbReference>
<comment type="subcellular location">
    <subcellularLocation>
        <location evidence="1 14">Cytoplasm</location>
    </subcellularLocation>
</comment>
<dbReference type="PANTHER" id="PTHR13932:SF6">
    <property type="entry name" value="OXYGEN-INDEPENDENT COPROPORPHYRINOGEN III OXIDASE"/>
    <property type="match status" value="1"/>
</dbReference>
<feature type="binding site" evidence="16">
    <location>
        <position position="67"/>
    </location>
    <ligand>
        <name>[4Fe-4S] cluster</name>
        <dbReference type="ChEBI" id="CHEBI:49883"/>
        <note>4Fe-4S-S-AdoMet</note>
    </ligand>
</feature>
<comment type="caution">
    <text evidence="18">The sequence shown here is derived from an EMBL/GenBank/DDBJ whole genome shotgun (WGS) entry which is preliminary data.</text>
</comment>
<evidence type="ECO:0000256" key="12">
    <source>
        <dbReference type="ARBA" id="ARBA00023244"/>
    </source>
</evidence>
<gene>
    <name evidence="18" type="ORF">BBC27_07195</name>
</gene>
<dbReference type="UniPathway" id="UPA00251">
    <property type="reaction ID" value="UER00323"/>
</dbReference>
<dbReference type="InterPro" id="IPR058240">
    <property type="entry name" value="rSAM_sf"/>
</dbReference>
<dbReference type="GO" id="GO:0005737">
    <property type="term" value="C:cytoplasm"/>
    <property type="evidence" value="ECO:0007669"/>
    <property type="project" value="UniProtKB-SubCell"/>
</dbReference>
<evidence type="ECO:0000256" key="10">
    <source>
        <dbReference type="ARBA" id="ARBA00023004"/>
    </source>
</evidence>
<evidence type="ECO:0000256" key="14">
    <source>
        <dbReference type="PIRNR" id="PIRNR000167"/>
    </source>
</evidence>
<dbReference type="EC" id="1.3.98.3" evidence="14"/>